<comment type="caution">
    <text evidence="2">The sequence shown here is derived from an EMBL/GenBank/DDBJ whole genome shotgun (WGS) entry which is preliminary data.</text>
</comment>
<dbReference type="AlphaFoldDB" id="A0A1R0H2V9"/>
<name>A0A1R0H2V9_9FUNG</name>
<proteinExistence type="predicted"/>
<sequence>MIVAISLHFYFNFTQPLIIQTCNQIVGLYLSPFVQVHHYGFPATGRLARPWSYNSIINSIYALTYTMESNPPVTEFNDEILKIEKKSDQPSSIQNLAEPSSETGTVKSLIKDDEKVQSASTAVNDSSSTLRQRS</sequence>
<dbReference type="PANTHER" id="PTHR28112:SF1">
    <property type="entry name" value="SRP-INDEPENDENT TARGETING PROTEIN 3"/>
    <property type="match status" value="1"/>
</dbReference>
<feature type="compositionally biased region" description="Polar residues" evidence="1">
    <location>
        <begin position="89"/>
        <end position="106"/>
    </location>
</feature>
<feature type="region of interest" description="Disordered" evidence="1">
    <location>
        <begin position="87"/>
        <end position="134"/>
    </location>
</feature>
<evidence type="ECO:0000256" key="1">
    <source>
        <dbReference type="SAM" id="MobiDB-lite"/>
    </source>
</evidence>
<accession>A0A1R0H2V9</accession>
<keyword evidence="3" id="KW-1185">Reference proteome</keyword>
<dbReference type="Proteomes" id="UP000187455">
    <property type="component" value="Unassembled WGS sequence"/>
</dbReference>
<dbReference type="InterPro" id="IPR012098">
    <property type="entry name" value="SND3_fun"/>
</dbReference>
<dbReference type="Pfam" id="PF10032">
    <property type="entry name" value="Pho88"/>
    <property type="match status" value="1"/>
</dbReference>
<protein>
    <submittedName>
        <fullName evidence="2">Uncharacterized protein</fullName>
    </submittedName>
</protein>
<dbReference type="EMBL" id="LSSL01000887">
    <property type="protein sequence ID" value="OLY83470.1"/>
    <property type="molecule type" value="Genomic_DNA"/>
</dbReference>
<feature type="compositionally biased region" description="Polar residues" evidence="1">
    <location>
        <begin position="117"/>
        <end position="134"/>
    </location>
</feature>
<evidence type="ECO:0000313" key="3">
    <source>
        <dbReference type="Proteomes" id="UP000187455"/>
    </source>
</evidence>
<organism evidence="2 3">
    <name type="scientific">Smittium mucronatum</name>
    <dbReference type="NCBI Taxonomy" id="133383"/>
    <lineage>
        <taxon>Eukaryota</taxon>
        <taxon>Fungi</taxon>
        <taxon>Fungi incertae sedis</taxon>
        <taxon>Zoopagomycota</taxon>
        <taxon>Kickxellomycotina</taxon>
        <taxon>Harpellomycetes</taxon>
        <taxon>Harpellales</taxon>
        <taxon>Legeriomycetaceae</taxon>
        <taxon>Smittium</taxon>
    </lineage>
</organism>
<dbReference type="STRING" id="133383.A0A1R0H2V9"/>
<dbReference type="OrthoDB" id="5529828at2759"/>
<dbReference type="GO" id="GO:0005783">
    <property type="term" value="C:endoplasmic reticulum"/>
    <property type="evidence" value="ECO:0007669"/>
    <property type="project" value="InterPro"/>
</dbReference>
<gene>
    <name evidence="2" type="ORF">AYI68_g2389</name>
</gene>
<dbReference type="GO" id="GO:0045047">
    <property type="term" value="P:protein targeting to ER"/>
    <property type="evidence" value="ECO:0007669"/>
    <property type="project" value="InterPro"/>
</dbReference>
<dbReference type="PANTHER" id="PTHR28112">
    <property type="entry name" value="SRP-INDEPENDENT TARGETING PROTEIN 3"/>
    <property type="match status" value="1"/>
</dbReference>
<dbReference type="GO" id="GO:0005739">
    <property type="term" value="C:mitochondrion"/>
    <property type="evidence" value="ECO:0007669"/>
    <property type="project" value="TreeGrafter"/>
</dbReference>
<reference evidence="2 3" key="1">
    <citation type="journal article" date="2016" name="Mol. Biol. Evol.">
        <title>Genome-Wide Survey of Gut Fungi (Harpellales) Reveals the First Horizontally Transferred Ubiquitin Gene from a Mosquito Host.</title>
        <authorList>
            <person name="Wang Y."/>
            <person name="White M.M."/>
            <person name="Kvist S."/>
            <person name="Moncalvo J.M."/>
        </authorList>
    </citation>
    <scope>NUCLEOTIDE SEQUENCE [LARGE SCALE GENOMIC DNA]</scope>
    <source>
        <strain evidence="2 3">ALG-7-W6</strain>
    </source>
</reference>
<evidence type="ECO:0000313" key="2">
    <source>
        <dbReference type="EMBL" id="OLY83470.1"/>
    </source>
</evidence>